<accession>A0A6J5L0B3</accession>
<proteinExistence type="predicted"/>
<evidence type="ECO:0000313" key="1">
    <source>
        <dbReference type="EMBL" id="CAB4126676.1"/>
    </source>
</evidence>
<sequence length="366" mass="38138">MPYSFTLPAAQTITSGTDVIPIAYPNGYVINGYTAGNFKIGVTYTITSVGNTNFTLIGASANTVGTIFIATGKGNIGETGAASAKEYILYATLDQIVSKSLSTGNYNVGIGTSSPAGARLRVDQPAGTYGAAYPMQSWAYANYQITNLQIDGSGNPVWNTDADSHWALPATMIWQYRGAEKMRITDVGDVGIGTSTPSNYTGYTTLGIGGSSSVTDGNLEILYTNGGIGLNLYTTKGATVADDYAIITTQDSAGAYLWEIGNYAGITYFLNYKNNPMTFSTNGIERIRITDVGDVGIGTSTPTATLDVNGTVRTLGYTVATLPTAGVAGRRAYVTNALTPSFGATVVGGGAVKIPVFDNGTNWIVG</sequence>
<reference evidence="1" key="1">
    <citation type="submission" date="2020-04" db="EMBL/GenBank/DDBJ databases">
        <authorList>
            <person name="Chiriac C."/>
            <person name="Salcher M."/>
            <person name="Ghai R."/>
            <person name="Kavagutti S V."/>
        </authorList>
    </citation>
    <scope>NUCLEOTIDE SEQUENCE</scope>
</reference>
<gene>
    <name evidence="1" type="ORF">UFOVP84_13</name>
</gene>
<organism evidence="1">
    <name type="scientific">uncultured Caudovirales phage</name>
    <dbReference type="NCBI Taxonomy" id="2100421"/>
    <lineage>
        <taxon>Viruses</taxon>
        <taxon>Duplodnaviria</taxon>
        <taxon>Heunggongvirae</taxon>
        <taxon>Uroviricota</taxon>
        <taxon>Caudoviricetes</taxon>
        <taxon>Peduoviridae</taxon>
        <taxon>Maltschvirus</taxon>
        <taxon>Maltschvirus maltsch</taxon>
    </lineage>
</organism>
<protein>
    <submittedName>
        <fullName evidence="1">Uncharacterized protein</fullName>
    </submittedName>
</protein>
<dbReference type="EMBL" id="LR796208">
    <property type="protein sequence ID" value="CAB4126676.1"/>
    <property type="molecule type" value="Genomic_DNA"/>
</dbReference>
<name>A0A6J5L0B3_9CAUD</name>